<dbReference type="InterPro" id="IPR001309">
    <property type="entry name" value="Pept_C14_p20"/>
</dbReference>
<name>K1Q346_MAGGI</name>
<dbReference type="Gene3D" id="3.30.70.1470">
    <property type="entry name" value="Caspase-like"/>
    <property type="match status" value="1"/>
</dbReference>
<dbReference type="EMBL" id="JH817531">
    <property type="protein sequence ID" value="EKC25819.1"/>
    <property type="molecule type" value="Genomic_DNA"/>
</dbReference>
<dbReference type="GO" id="GO:0043525">
    <property type="term" value="P:positive regulation of neuron apoptotic process"/>
    <property type="evidence" value="ECO:0007669"/>
    <property type="project" value="TreeGrafter"/>
</dbReference>
<dbReference type="InterPro" id="IPR002138">
    <property type="entry name" value="Pept_C14_p10"/>
</dbReference>
<feature type="compositionally biased region" description="Acidic residues" evidence="3">
    <location>
        <begin position="191"/>
        <end position="202"/>
    </location>
</feature>
<feature type="domain" description="Caspase family p10" evidence="4">
    <location>
        <begin position="265"/>
        <end position="304"/>
    </location>
</feature>
<feature type="compositionally biased region" description="Basic and acidic residues" evidence="3">
    <location>
        <begin position="161"/>
        <end position="174"/>
    </location>
</feature>
<feature type="domain" description="Caspase family p20" evidence="5">
    <location>
        <begin position="382"/>
        <end position="512"/>
    </location>
</feature>
<feature type="domain" description="Caspase family p10" evidence="4">
    <location>
        <begin position="663"/>
        <end position="702"/>
    </location>
</feature>
<evidence type="ECO:0000256" key="2">
    <source>
        <dbReference type="RuleBase" id="RU003971"/>
    </source>
</evidence>
<dbReference type="SMART" id="SM00115">
    <property type="entry name" value="CASc"/>
    <property type="match status" value="1"/>
</dbReference>
<sequence length="786" mass="88451">MAKKEEDFYQFDPERTHQGLALVISNFTVGRRKRKGAEADLKYMKKTFKRLGFKVDCHENVKGSELVSILNKCSQQMLTSYDCFVFAISSHGMEIVQEDKSGNSVHQHAIEMFDGVYIYTKGILDYFTDGKCKALKNKPKLFFIQAGVGFDSGISTHNKKGGQDQRTTRDKTDFEGFSGDTETDSDRESDVSDTDVEEDESSLSDIEPTATGHGNASGVTGDIEDDIDAKRRRLYESRGSGDDIDPPRGQRIYPPAPAPVEFTLVPCHNDMLIMFASPQGHYAIRNKTYGSYMLQLLYKFVEKYYANGGLTQNQTNFLDVLRDVTTQMSQMEFMGSKEYTIVPCVVHKLRKDVIFTQGKNMGSTKFTIMDADIDTYQFHPKRTHQGLALVIANFTEGEDRREGAGSDLKYMKKTFKRLGFKVDCHENVKGSELVSILNKCSQQMSTSYDCFVFAISSHGMEFVQKDKMGNSVQQHVIEMFDGEYIYTKDILDYFNDRKCKALKNKPKLFFIQENLLIWFSSGAILKCRIPETKSTHDQYDAGVGFDPGISTHNKKGGQDQRTTRDKTDFGGSSGGTETDSDEESDVSDTDVEEDESSLSDSDIEPTAKGQGNASGVTADLEDDIDPAKRRRLYPLESGGSGDDIDPARGRKIYPPAPLEFTLVPCHNDMLIMFASPQGHYAFRNKTDGSYMLQLLYKCVEKYYANGGLAQNQTNFLDVLRDVTTQMSEMKFMGSKEYTIVPCIVHKLRKDVIFTQGKSMGSTKFTFKLSEIISTLGMSFFTWSNKN</sequence>
<dbReference type="SUPFAM" id="SSF52129">
    <property type="entry name" value="Caspase-like"/>
    <property type="match status" value="3"/>
</dbReference>
<comment type="similarity">
    <text evidence="1 2">Belongs to the peptidase C14A family.</text>
</comment>
<dbReference type="InterPro" id="IPR002398">
    <property type="entry name" value="Pept_C14"/>
</dbReference>
<dbReference type="InterPro" id="IPR029030">
    <property type="entry name" value="Caspase-like_dom_sf"/>
</dbReference>
<dbReference type="InParanoid" id="K1Q346"/>
<feature type="compositionally biased region" description="Basic and acidic residues" evidence="3">
    <location>
        <begin position="236"/>
        <end position="248"/>
    </location>
</feature>
<dbReference type="GO" id="GO:0006915">
    <property type="term" value="P:apoptotic process"/>
    <property type="evidence" value="ECO:0007669"/>
    <property type="project" value="TreeGrafter"/>
</dbReference>
<dbReference type="InterPro" id="IPR011600">
    <property type="entry name" value="Pept_C14_caspase"/>
</dbReference>
<dbReference type="AlphaFoldDB" id="K1Q346"/>
<dbReference type="HOGENOM" id="CLU_356886_0_0_1"/>
<dbReference type="PANTHER" id="PTHR10454:SF210">
    <property type="entry name" value="CASPASE-2"/>
    <property type="match status" value="1"/>
</dbReference>
<feature type="compositionally biased region" description="Acidic residues" evidence="3">
    <location>
        <begin position="578"/>
        <end position="603"/>
    </location>
</feature>
<protein>
    <submittedName>
        <fullName evidence="6">Caspase-10</fullName>
    </submittedName>
</protein>
<dbReference type="InterPro" id="IPR015917">
    <property type="entry name" value="Pept_C14A"/>
</dbReference>
<proteinExistence type="inferred from homology"/>
<reference evidence="6" key="1">
    <citation type="journal article" date="2012" name="Nature">
        <title>The oyster genome reveals stress adaptation and complexity of shell formation.</title>
        <authorList>
            <person name="Zhang G."/>
            <person name="Fang X."/>
            <person name="Guo X."/>
            <person name="Li L."/>
            <person name="Luo R."/>
            <person name="Xu F."/>
            <person name="Yang P."/>
            <person name="Zhang L."/>
            <person name="Wang X."/>
            <person name="Qi H."/>
            <person name="Xiong Z."/>
            <person name="Que H."/>
            <person name="Xie Y."/>
            <person name="Holland P.W."/>
            <person name="Paps J."/>
            <person name="Zhu Y."/>
            <person name="Wu F."/>
            <person name="Chen Y."/>
            <person name="Wang J."/>
            <person name="Peng C."/>
            <person name="Meng J."/>
            <person name="Yang L."/>
            <person name="Liu J."/>
            <person name="Wen B."/>
            <person name="Zhang N."/>
            <person name="Huang Z."/>
            <person name="Zhu Q."/>
            <person name="Feng Y."/>
            <person name="Mount A."/>
            <person name="Hedgecock D."/>
            <person name="Xu Z."/>
            <person name="Liu Y."/>
            <person name="Domazet-Loso T."/>
            <person name="Du Y."/>
            <person name="Sun X."/>
            <person name="Zhang S."/>
            <person name="Liu B."/>
            <person name="Cheng P."/>
            <person name="Jiang X."/>
            <person name="Li J."/>
            <person name="Fan D."/>
            <person name="Wang W."/>
            <person name="Fu W."/>
            <person name="Wang T."/>
            <person name="Wang B."/>
            <person name="Zhang J."/>
            <person name="Peng Z."/>
            <person name="Li Y."/>
            <person name="Li N."/>
            <person name="Wang J."/>
            <person name="Chen M."/>
            <person name="He Y."/>
            <person name="Tan F."/>
            <person name="Song X."/>
            <person name="Zheng Q."/>
            <person name="Huang R."/>
            <person name="Yang H."/>
            <person name="Du X."/>
            <person name="Chen L."/>
            <person name="Yang M."/>
            <person name="Gaffney P.M."/>
            <person name="Wang S."/>
            <person name="Luo L."/>
            <person name="She Z."/>
            <person name="Ming Y."/>
            <person name="Huang W."/>
            <person name="Zhang S."/>
            <person name="Huang B."/>
            <person name="Zhang Y."/>
            <person name="Qu T."/>
            <person name="Ni P."/>
            <person name="Miao G."/>
            <person name="Wang J."/>
            <person name="Wang Q."/>
            <person name="Steinberg C.E."/>
            <person name="Wang H."/>
            <person name="Li N."/>
            <person name="Qian L."/>
            <person name="Zhang G."/>
            <person name="Li Y."/>
            <person name="Yang H."/>
            <person name="Liu X."/>
            <person name="Wang J."/>
            <person name="Yin Y."/>
            <person name="Wang J."/>
        </authorList>
    </citation>
    <scope>NUCLEOTIDE SEQUENCE [LARGE SCALE GENOMIC DNA]</scope>
    <source>
        <strain evidence="6">05x7-T-G4-1.051#20</strain>
    </source>
</reference>
<feature type="region of interest" description="Disordered" evidence="3">
    <location>
        <begin position="236"/>
        <end position="255"/>
    </location>
</feature>
<evidence type="ECO:0000256" key="3">
    <source>
        <dbReference type="SAM" id="MobiDB-lite"/>
    </source>
</evidence>
<dbReference type="GO" id="GO:0004197">
    <property type="term" value="F:cysteine-type endopeptidase activity"/>
    <property type="evidence" value="ECO:0007669"/>
    <property type="project" value="InterPro"/>
</dbReference>
<evidence type="ECO:0000313" key="6">
    <source>
        <dbReference type="EMBL" id="EKC25819.1"/>
    </source>
</evidence>
<dbReference type="PANTHER" id="PTHR10454">
    <property type="entry name" value="CASPASE"/>
    <property type="match status" value="1"/>
</dbReference>
<organism evidence="6">
    <name type="scientific">Magallana gigas</name>
    <name type="common">Pacific oyster</name>
    <name type="synonym">Crassostrea gigas</name>
    <dbReference type="NCBI Taxonomy" id="29159"/>
    <lineage>
        <taxon>Eukaryota</taxon>
        <taxon>Metazoa</taxon>
        <taxon>Spiralia</taxon>
        <taxon>Lophotrochozoa</taxon>
        <taxon>Mollusca</taxon>
        <taxon>Bivalvia</taxon>
        <taxon>Autobranchia</taxon>
        <taxon>Pteriomorphia</taxon>
        <taxon>Ostreida</taxon>
        <taxon>Ostreoidea</taxon>
        <taxon>Ostreidae</taxon>
        <taxon>Magallana</taxon>
    </lineage>
</organism>
<evidence type="ECO:0000259" key="5">
    <source>
        <dbReference type="PROSITE" id="PS50208"/>
    </source>
</evidence>
<evidence type="ECO:0000259" key="4">
    <source>
        <dbReference type="PROSITE" id="PS50207"/>
    </source>
</evidence>
<feature type="region of interest" description="Disordered" evidence="3">
    <location>
        <begin position="154"/>
        <end position="227"/>
    </location>
</feature>
<dbReference type="PRINTS" id="PR00376">
    <property type="entry name" value="IL1BCENZYME"/>
</dbReference>
<dbReference type="Gene3D" id="3.40.50.1460">
    <property type="match status" value="2"/>
</dbReference>
<dbReference type="PROSITE" id="PS50207">
    <property type="entry name" value="CASPASE_P10"/>
    <property type="match status" value="2"/>
</dbReference>
<dbReference type="GO" id="GO:0005737">
    <property type="term" value="C:cytoplasm"/>
    <property type="evidence" value="ECO:0007669"/>
    <property type="project" value="TreeGrafter"/>
</dbReference>
<dbReference type="GO" id="GO:0006508">
    <property type="term" value="P:proteolysis"/>
    <property type="evidence" value="ECO:0007669"/>
    <property type="project" value="InterPro"/>
</dbReference>
<dbReference type="PROSITE" id="PS50208">
    <property type="entry name" value="CASPASE_P20"/>
    <property type="match status" value="2"/>
</dbReference>
<feature type="compositionally biased region" description="Basic and acidic residues" evidence="3">
    <location>
        <begin position="556"/>
        <end position="568"/>
    </location>
</feature>
<feature type="region of interest" description="Disordered" evidence="3">
    <location>
        <begin position="536"/>
        <end position="648"/>
    </location>
</feature>
<accession>K1Q346</accession>
<feature type="domain" description="Caspase family p20" evidence="5">
    <location>
        <begin position="17"/>
        <end position="151"/>
    </location>
</feature>
<gene>
    <name evidence="6" type="ORF">CGI_10003352</name>
</gene>
<dbReference type="Pfam" id="PF00656">
    <property type="entry name" value="Peptidase_C14"/>
    <property type="match status" value="2"/>
</dbReference>
<evidence type="ECO:0000256" key="1">
    <source>
        <dbReference type="ARBA" id="ARBA00010134"/>
    </source>
</evidence>